<dbReference type="AlphaFoldDB" id="W2TR55"/>
<feature type="transmembrane region" description="Helical" evidence="10">
    <location>
        <begin position="12"/>
        <end position="33"/>
    </location>
</feature>
<dbReference type="OMA" id="PENGSSC"/>
<feature type="transmembrane region" description="Helical" evidence="10">
    <location>
        <begin position="95"/>
        <end position="115"/>
    </location>
</feature>
<evidence type="ECO:0000256" key="7">
    <source>
        <dbReference type="ARBA" id="ARBA00023170"/>
    </source>
</evidence>
<keyword evidence="5 9" id="KW-0297">G-protein coupled receptor</keyword>
<keyword evidence="6 10" id="KW-0472">Membrane</keyword>
<dbReference type="PRINTS" id="PR00237">
    <property type="entry name" value="GPCRRHODOPSN"/>
</dbReference>
<dbReference type="PANTHER" id="PTHR24235">
    <property type="entry name" value="NEUROPEPTIDE Y RECEPTOR"/>
    <property type="match status" value="1"/>
</dbReference>
<feature type="transmembrane region" description="Helical" evidence="10">
    <location>
        <begin position="143"/>
        <end position="171"/>
    </location>
</feature>
<dbReference type="PANTHER" id="PTHR24235:SF29">
    <property type="entry name" value="GH23382P"/>
    <property type="match status" value="1"/>
</dbReference>
<evidence type="ECO:0000313" key="13">
    <source>
        <dbReference type="Proteomes" id="UP000053676"/>
    </source>
</evidence>
<reference evidence="13" key="1">
    <citation type="journal article" date="2014" name="Nat. Genet.">
        <title>Genome of the human hookworm Necator americanus.</title>
        <authorList>
            <person name="Tang Y.T."/>
            <person name="Gao X."/>
            <person name="Rosa B.A."/>
            <person name="Abubucker S."/>
            <person name="Hallsworth-Pepin K."/>
            <person name="Martin J."/>
            <person name="Tyagi R."/>
            <person name="Heizer E."/>
            <person name="Zhang X."/>
            <person name="Bhonagiri-Palsikar V."/>
            <person name="Minx P."/>
            <person name="Warren W.C."/>
            <person name="Wang Q."/>
            <person name="Zhan B."/>
            <person name="Hotez P.J."/>
            <person name="Sternberg P.W."/>
            <person name="Dougall A."/>
            <person name="Gaze S.T."/>
            <person name="Mulvenna J."/>
            <person name="Sotillo J."/>
            <person name="Ranganathan S."/>
            <person name="Rabelo E.M."/>
            <person name="Wilson R.K."/>
            <person name="Felgner P.L."/>
            <person name="Bethony J."/>
            <person name="Hawdon J.M."/>
            <person name="Gasser R.B."/>
            <person name="Loukas A."/>
            <person name="Mitreva M."/>
        </authorList>
    </citation>
    <scope>NUCLEOTIDE SEQUENCE [LARGE SCALE GENOMIC DNA]</scope>
</reference>
<dbReference type="PROSITE" id="PS50262">
    <property type="entry name" value="G_PROTEIN_RECEP_F1_2"/>
    <property type="match status" value="1"/>
</dbReference>
<keyword evidence="13" id="KW-1185">Reference proteome</keyword>
<dbReference type="STRING" id="51031.W2TR55"/>
<evidence type="ECO:0000256" key="2">
    <source>
        <dbReference type="ARBA" id="ARBA00010663"/>
    </source>
</evidence>
<dbReference type="SUPFAM" id="SSF81321">
    <property type="entry name" value="Family A G protein-coupled receptor-like"/>
    <property type="match status" value="1"/>
</dbReference>
<evidence type="ECO:0000256" key="9">
    <source>
        <dbReference type="RuleBase" id="RU000688"/>
    </source>
</evidence>
<evidence type="ECO:0000256" key="6">
    <source>
        <dbReference type="ARBA" id="ARBA00023136"/>
    </source>
</evidence>
<dbReference type="EMBL" id="KI658160">
    <property type="protein sequence ID" value="ETN83611.1"/>
    <property type="molecule type" value="Genomic_DNA"/>
</dbReference>
<sequence>MNNKRMQTVTNIFITNLAISDLLVNFTSLWLTPMYTYVGHWIWGGWLCHGLPLFQGTSIFISTLTLMAIAMDRYFVIVHHSSSLNINDRMSMRTCILVVTLIWLLSLLLVMPYAYHMRLTFIKEPCNFWVCSEYWSMRRIKSIYGVIVMALQFIVPFIIIGISYHSIWSFLNGRRRLTRERAVETNRYLMTILKKRLLRMLVIMVVIFAVCWFPFNFLNILRDLRWDEFIRPHFSFLFLIVHLISMTATCWNPILYAWMNDSFREGFVKAIPFLRSKVKPNGRVRVLTEKTDGFTKSSIGRHVADHCSFSVNEPNLQVHKHQRLEEKKKDEEQSSFVLSPDTEKVEILLVDGVDTKKITDESEMHDNYLL</sequence>
<dbReference type="InterPro" id="IPR000276">
    <property type="entry name" value="GPCR_Rhodpsn"/>
</dbReference>
<dbReference type="OrthoDB" id="9046662at2759"/>
<feature type="domain" description="G-protein coupled receptors family 1 profile" evidence="11">
    <location>
        <begin position="1"/>
        <end position="256"/>
    </location>
</feature>
<keyword evidence="7 9" id="KW-0675">Receptor</keyword>
<name>W2TR55_NECAM</name>
<dbReference type="CDD" id="cd15203">
    <property type="entry name" value="7tmA_NPYR-like"/>
    <property type="match status" value="1"/>
</dbReference>
<evidence type="ECO:0000256" key="10">
    <source>
        <dbReference type="SAM" id="Phobius"/>
    </source>
</evidence>
<evidence type="ECO:0000256" key="3">
    <source>
        <dbReference type="ARBA" id="ARBA00022692"/>
    </source>
</evidence>
<dbReference type="GO" id="GO:0042923">
    <property type="term" value="F:neuropeptide binding"/>
    <property type="evidence" value="ECO:0007669"/>
    <property type="project" value="TreeGrafter"/>
</dbReference>
<dbReference type="InterPro" id="IPR000611">
    <property type="entry name" value="NPY_rcpt"/>
</dbReference>
<organism evidence="12 13">
    <name type="scientific">Necator americanus</name>
    <name type="common">Human hookworm</name>
    <dbReference type="NCBI Taxonomy" id="51031"/>
    <lineage>
        <taxon>Eukaryota</taxon>
        <taxon>Metazoa</taxon>
        <taxon>Ecdysozoa</taxon>
        <taxon>Nematoda</taxon>
        <taxon>Chromadorea</taxon>
        <taxon>Rhabditida</taxon>
        <taxon>Rhabditina</taxon>
        <taxon>Rhabditomorpha</taxon>
        <taxon>Strongyloidea</taxon>
        <taxon>Ancylostomatidae</taxon>
        <taxon>Bunostominae</taxon>
        <taxon>Necator</taxon>
    </lineage>
</organism>
<dbReference type="Proteomes" id="UP000053676">
    <property type="component" value="Unassembled WGS sequence"/>
</dbReference>
<accession>W2TR55</accession>
<gene>
    <name evidence="12" type="ORF">NECAME_07320</name>
</gene>
<dbReference type="GO" id="GO:0005886">
    <property type="term" value="C:plasma membrane"/>
    <property type="evidence" value="ECO:0007669"/>
    <property type="project" value="TreeGrafter"/>
</dbReference>
<evidence type="ECO:0000256" key="5">
    <source>
        <dbReference type="ARBA" id="ARBA00023040"/>
    </source>
</evidence>
<dbReference type="GO" id="GO:0004983">
    <property type="term" value="F:neuropeptide Y receptor activity"/>
    <property type="evidence" value="ECO:0007669"/>
    <property type="project" value="InterPro"/>
</dbReference>
<evidence type="ECO:0000259" key="11">
    <source>
        <dbReference type="PROSITE" id="PS50262"/>
    </source>
</evidence>
<dbReference type="InterPro" id="IPR017452">
    <property type="entry name" value="GPCR_Rhodpsn_7TM"/>
</dbReference>
<dbReference type="Gene3D" id="1.20.1070.10">
    <property type="entry name" value="Rhodopsin 7-helix transmembrane proteins"/>
    <property type="match status" value="1"/>
</dbReference>
<evidence type="ECO:0000256" key="8">
    <source>
        <dbReference type="ARBA" id="ARBA00023224"/>
    </source>
</evidence>
<dbReference type="PRINTS" id="PR01012">
    <property type="entry name" value="NRPEPTIDEYR"/>
</dbReference>
<evidence type="ECO:0000256" key="1">
    <source>
        <dbReference type="ARBA" id="ARBA00004141"/>
    </source>
</evidence>
<dbReference type="GO" id="GO:0043005">
    <property type="term" value="C:neuron projection"/>
    <property type="evidence" value="ECO:0007669"/>
    <property type="project" value="TreeGrafter"/>
</dbReference>
<keyword evidence="3 9" id="KW-0812">Transmembrane</keyword>
<evidence type="ECO:0000313" key="12">
    <source>
        <dbReference type="EMBL" id="ETN83611.1"/>
    </source>
</evidence>
<dbReference type="PROSITE" id="PS00237">
    <property type="entry name" value="G_PROTEIN_RECEP_F1_1"/>
    <property type="match status" value="1"/>
</dbReference>
<evidence type="ECO:0000256" key="4">
    <source>
        <dbReference type="ARBA" id="ARBA00022989"/>
    </source>
</evidence>
<proteinExistence type="inferred from homology"/>
<keyword evidence="8 9" id="KW-0807">Transducer</keyword>
<comment type="similarity">
    <text evidence="2 9">Belongs to the G-protein coupled receptor 1 family.</text>
</comment>
<dbReference type="Pfam" id="PF00001">
    <property type="entry name" value="7tm_1"/>
    <property type="match status" value="1"/>
</dbReference>
<dbReference type="KEGG" id="nai:NECAME_07320"/>
<protein>
    <submittedName>
        <fullName evidence="12">7 transmembrane receptor</fullName>
    </submittedName>
</protein>
<feature type="transmembrane region" description="Helical" evidence="10">
    <location>
        <begin position="235"/>
        <end position="259"/>
    </location>
</feature>
<feature type="transmembrane region" description="Helical" evidence="10">
    <location>
        <begin position="53"/>
        <end position="75"/>
    </location>
</feature>
<feature type="transmembrane region" description="Helical" evidence="10">
    <location>
        <begin position="197"/>
        <end position="215"/>
    </location>
</feature>
<keyword evidence="4 10" id="KW-1133">Transmembrane helix</keyword>
<comment type="subcellular location">
    <subcellularLocation>
        <location evidence="1">Membrane</location>
        <topology evidence="1">Multi-pass membrane protein</topology>
    </subcellularLocation>
</comment>